<keyword evidence="1" id="KW-0812">Transmembrane</keyword>
<dbReference type="Proteomes" id="UP000780768">
    <property type="component" value="Unassembled WGS sequence"/>
</dbReference>
<feature type="transmembrane region" description="Helical" evidence="1">
    <location>
        <begin position="20"/>
        <end position="39"/>
    </location>
</feature>
<feature type="transmembrane region" description="Helical" evidence="1">
    <location>
        <begin position="188"/>
        <end position="210"/>
    </location>
</feature>
<reference evidence="2" key="2">
    <citation type="submission" date="2021-09" db="EMBL/GenBank/DDBJ databases">
        <authorList>
            <person name="Gilroy R."/>
        </authorList>
    </citation>
    <scope>NUCLEOTIDE SEQUENCE</scope>
    <source>
        <strain evidence="2">7318</strain>
    </source>
</reference>
<accession>A0A921HME7</accession>
<dbReference type="GO" id="GO:0005886">
    <property type="term" value="C:plasma membrane"/>
    <property type="evidence" value="ECO:0007669"/>
    <property type="project" value="TreeGrafter"/>
</dbReference>
<dbReference type="AlphaFoldDB" id="A0A921HME7"/>
<organism evidence="2 3">
    <name type="scientific">Megamonas hypermegale</name>
    <dbReference type="NCBI Taxonomy" id="158847"/>
    <lineage>
        <taxon>Bacteria</taxon>
        <taxon>Bacillati</taxon>
        <taxon>Bacillota</taxon>
        <taxon>Negativicutes</taxon>
        <taxon>Selenomonadales</taxon>
        <taxon>Selenomonadaceae</taxon>
        <taxon>Megamonas</taxon>
    </lineage>
</organism>
<evidence type="ECO:0000256" key="1">
    <source>
        <dbReference type="SAM" id="Phobius"/>
    </source>
</evidence>
<dbReference type="EMBL" id="DYVR01000155">
    <property type="protein sequence ID" value="HJF85130.1"/>
    <property type="molecule type" value="Genomic_DNA"/>
</dbReference>
<comment type="caution">
    <text evidence="2">The sequence shown here is derived from an EMBL/GenBank/DDBJ whole genome shotgun (WGS) entry which is preliminary data.</text>
</comment>
<dbReference type="PANTHER" id="PTHR34980">
    <property type="entry name" value="INNER MEMBRANE PROTEIN-RELATED-RELATED"/>
    <property type="match status" value="1"/>
</dbReference>
<proteinExistence type="predicted"/>
<keyword evidence="1" id="KW-0472">Membrane</keyword>
<feature type="transmembrane region" description="Helical" evidence="1">
    <location>
        <begin position="222"/>
        <end position="243"/>
    </location>
</feature>
<sequence length="261" mass="29539">MTLEQQFLSTEGRINRKIFILYLIAFNLLMLVLAVPMFFINFGNDDFAVEIISTAISAIVELAMLPGFFLSVKRLHDLNKSAVFIVLYLVPLVNIIFLLYLICFKGTKGENRYGSNPLNPDYENNFAAISNAKNGHFEQKYFSTTGRLNRKPFIHYLLVLLICSVICISSFVLFFYSLEAAHAAEPVLFIGVLAVLFLYLIITLPLRFLLIRRLHDLNLSGWWIALGTILPLGYMAMAVCLMFSKGTQGENRYGADPLDTL</sequence>
<gene>
    <name evidence="2" type="ORF">K8V65_05680</name>
</gene>
<evidence type="ECO:0000313" key="2">
    <source>
        <dbReference type="EMBL" id="HJF85130.1"/>
    </source>
</evidence>
<feature type="transmembrane region" description="Helical" evidence="1">
    <location>
        <begin position="153"/>
        <end position="176"/>
    </location>
</feature>
<feature type="transmembrane region" description="Helical" evidence="1">
    <location>
        <begin position="82"/>
        <end position="102"/>
    </location>
</feature>
<keyword evidence="1" id="KW-1133">Transmembrane helix</keyword>
<reference evidence="2" key="1">
    <citation type="journal article" date="2021" name="PeerJ">
        <title>Extensive microbial diversity within the chicken gut microbiome revealed by metagenomics and culture.</title>
        <authorList>
            <person name="Gilroy R."/>
            <person name="Ravi A."/>
            <person name="Getino M."/>
            <person name="Pursley I."/>
            <person name="Horton D.L."/>
            <person name="Alikhan N.F."/>
            <person name="Baker D."/>
            <person name="Gharbi K."/>
            <person name="Hall N."/>
            <person name="Watson M."/>
            <person name="Adriaenssens E.M."/>
            <person name="Foster-Nyarko E."/>
            <person name="Jarju S."/>
            <person name="Secka A."/>
            <person name="Antonio M."/>
            <person name="Oren A."/>
            <person name="Chaudhuri R.R."/>
            <person name="La Ragione R."/>
            <person name="Hildebrand F."/>
            <person name="Pallen M.J."/>
        </authorList>
    </citation>
    <scope>NUCLEOTIDE SEQUENCE</scope>
    <source>
        <strain evidence="2">7318</strain>
    </source>
</reference>
<evidence type="ECO:0000313" key="3">
    <source>
        <dbReference type="Proteomes" id="UP000780768"/>
    </source>
</evidence>
<name>A0A921HME7_9FIRM</name>
<dbReference type="InterPro" id="IPR008523">
    <property type="entry name" value="DUF805"/>
</dbReference>
<feature type="transmembrane region" description="Helical" evidence="1">
    <location>
        <begin position="51"/>
        <end position="70"/>
    </location>
</feature>
<dbReference type="Pfam" id="PF05656">
    <property type="entry name" value="DUF805"/>
    <property type="match status" value="2"/>
</dbReference>
<protein>
    <submittedName>
        <fullName evidence="2">DUF805 domain-containing protein</fullName>
    </submittedName>
</protein>